<organism evidence="3 4">
    <name type="scientific">Sphingomonas gei</name>
    <dbReference type="NCBI Taxonomy" id="1395960"/>
    <lineage>
        <taxon>Bacteria</taxon>
        <taxon>Pseudomonadati</taxon>
        <taxon>Pseudomonadota</taxon>
        <taxon>Alphaproteobacteria</taxon>
        <taxon>Sphingomonadales</taxon>
        <taxon>Sphingomonadaceae</taxon>
        <taxon>Sphingomonas</taxon>
    </lineage>
</organism>
<name>A0A4S1XCP9_9SPHN</name>
<evidence type="ECO:0000256" key="1">
    <source>
        <dbReference type="ARBA" id="ARBA00006226"/>
    </source>
</evidence>
<evidence type="ECO:0000256" key="2">
    <source>
        <dbReference type="ARBA" id="ARBA00022649"/>
    </source>
</evidence>
<evidence type="ECO:0000313" key="3">
    <source>
        <dbReference type="EMBL" id="TGX53605.1"/>
    </source>
</evidence>
<dbReference type="RefSeq" id="WP_135964110.1">
    <property type="nucleotide sequence ID" value="NZ_SRXT01000004.1"/>
</dbReference>
<keyword evidence="4" id="KW-1185">Reference proteome</keyword>
<dbReference type="InterPro" id="IPR007712">
    <property type="entry name" value="RelE/ParE_toxin"/>
</dbReference>
<dbReference type="Pfam" id="PF05016">
    <property type="entry name" value="ParE_toxin"/>
    <property type="match status" value="1"/>
</dbReference>
<dbReference type="OrthoDB" id="8369899at2"/>
<evidence type="ECO:0000313" key="4">
    <source>
        <dbReference type="Proteomes" id="UP000306147"/>
    </source>
</evidence>
<accession>A0A4S1XCP9</accession>
<protein>
    <submittedName>
        <fullName evidence="3">Type II toxin-antitoxin system RelE/ParE family toxin</fullName>
    </submittedName>
</protein>
<dbReference type="Proteomes" id="UP000306147">
    <property type="component" value="Unassembled WGS sequence"/>
</dbReference>
<dbReference type="InterPro" id="IPR035093">
    <property type="entry name" value="RelE/ParE_toxin_dom_sf"/>
</dbReference>
<keyword evidence="2" id="KW-1277">Toxin-antitoxin system</keyword>
<dbReference type="PANTHER" id="PTHR33755">
    <property type="entry name" value="TOXIN PARE1-RELATED"/>
    <property type="match status" value="1"/>
</dbReference>
<sequence length="99" mass="10785">MRIRRLPAAIRDVDDIWFHIAADNPAAATRLIGRIAAGVARLADFPESGPARPEIGAGARSVTIGNYLVLYRIERDSVDIVRVIHGARAIARLLDGARF</sequence>
<gene>
    <name evidence="3" type="ORF">E5A73_12335</name>
</gene>
<dbReference type="EMBL" id="SRXT01000004">
    <property type="protein sequence ID" value="TGX53605.1"/>
    <property type="molecule type" value="Genomic_DNA"/>
</dbReference>
<dbReference type="InterPro" id="IPR051803">
    <property type="entry name" value="TA_system_RelE-like_toxin"/>
</dbReference>
<comment type="similarity">
    <text evidence="1">Belongs to the RelE toxin family.</text>
</comment>
<dbReference type="Gene3D" id="3.30.2310.20">
    <property type="entry name" value="RelE-like"/>
    <property type="match status" value="1"/>
</dbReference>
<dbReference type="AlphaFoldDB" id="A0A4S1XCP9"/>
<comment type="caution">
    <text evidence="3">The sequence shown here is derived from an EMBL/GenBank/DDBJ whole genome shotgun (WGS) entry which is preliminary data.</text>
</comment>
<proteinExistence type="inferred from homology"/>
<reference evidence="3 4" key="1">
    <citation type="submission" date="2019-04" db="EMBL/GenBank/DDBJ databases">
        <title>Sphingomonas psychrotolerans sp. nov., isolated from soil in the Tianshan Mountains, Xinjiang, China.</title>
        <authorList>
            <person name="Luo Y."/>
            <person name="Sheng H."/>
        </authorList>
    </citation>
    <scope>NUCLEOTIDE SEQUENCE [LARGE SCALE GENOMIC DNA]</scope>
    <source>
        <strain evidence="3 4">ZFGT-11</strain>
    </source>
</reference>